<dbReference type="Proteomes" id="UP000016567">
    <property type="component" value="Unassembled WGS sequence"/>
</dbReference>
<dbReference type="EMBL" id="BATL01000017">
    <property type="protein sequence ID" value="GAD74989.1"/>
    <property type="molecule type" value="Genomic_DNA"/>
</dbReference>
<organism evidence="2 3">
    <name type="scientific">Vibrio azureus NBRC 104587</name>
    <dbReference type="NCBI Taxonomy" id="1219077"/>
    <lineage>
        <taxon>Bacteria</taxon>
        <taxon>Pseudomonadati</taxon>
        <taxon>Pseudomonadota</taxon>
        <taxon>Gammaproteobacteria</taxon>
        <taxon>Vibrionales</taxon>
        <taxon>Vibrionaceae</taxon>
        <taxon>Vibrio</taxon>
    </lineage>
</organism>
<comment type="caution">
    <text evidence="2">The sequence shown here is derived from an EMBL/GenBank/DDBJ whole genome shotgun (WGS) entry which is preliminary data.</text>
</comment>
<keyword evidence="1" id="KW-0812">Transmembrane</keyword>
<keyword evidence="1" id="KW-1133">Transmembrane helix</keyword>
<sequence length="337" mass="38835">MQLSMFRGTPFAYYWPDLRKEVQIDIEEEDPKEPISSVSDDVLTLRTGSHLRRNFVLIPLLIMFTVFSAIMMVNAQPRFSYSKEDAADMIKYHKNSVAEFTEYSIEAKKNGDIKKYNDYQKIIQRSLKQIQGYKVYTDKEGSITIFTHMKALATFGNGELKEFILYIAVFGGLYGVTLFFWAFFLLKPRDAEVYFDRRKQIVYSWRAGRVGAAAFDKVGLMTNNTGLCIVLNFETKKRDGYVVKAMPAIDIDKFVGHVSSDYIYTLGQILAFMDDGKEALIAADSFERPQTKFFLRDSKKPEDLEARIEAALKGGEEFLDKYQSHIIWGFGDFNFKK</sequence>
<accession>U3C0E6</accession>
<evidence type="ECO:0000313" key="2">
    <source>
        <dbReference type="EMBL" id="GAD74989.1"/>
    </source>
</evidence>
<dbReference type="eggNOG" id="ENOG5031MWY">
    <property type="taxonomic scope" value="Bacteria"/>
</dbReference>
<dbReference type="STRING" id="1219077.VAZ01S_017_00850"/>
<keyword evidence="1" id="KW-0472">Membrane</keyword>
<protein>
    <submittedName>
        <fullName evidence="2">Uncharacterized protein</fullName>
    </submittedName>
</protein>
<keyword evidence="3" id="KW-1185">Reference proteome</keyword>
<name>U3C0E6_9VIBR</name>
<proteinExistence type="predicted"/>
<dbReference type="AlphaFoldDB" id="U3C0E6"/>
<reference evidence="2 3" key="1">
    <citation type="submission" date="2013-09" db="EMBL/GenBank/DDBJ databases">
        <title>Whole genome shotgun sequence of Vibrio azureus NBRC 104587.</title>
        <authorList>
            <person name="Isaki S."/>
            <person name="Hosoyama A."/>
            <person name="Numata M."/>
            <person name="Hashimoto M."/>
            <person name="Hosoyama Y."/>
            <person name="Tsuchikane K."/>
            <person name="Noguchi M."/>
            <person name="Hirakata S."/>
            <person name="Ichikawa N."/>
            <person name="Ohji S."/>
            <person name="Yamazoe A."/>
            <person name="Fujita N."/>
        </authorList>
    </citation>
    <scope>NUCLEOTIDE SEQUENCE [LARGE SCALE GENOMIC DNA]</scope>
    <source>
        <strain evidence="2 3">NBRC 104587</strain>
    </source>
</reference>
<feature type="transmembrane region" description="Helical" evidence="1">
    <location>
        <begin position="55"/>
        <end position="73"/>
    </location>
</feature>
<feature type="transmembrane region" description="Helical" evidence="1">
    <location>
        <begin position="163"/>
        <end position="186"/>
    </location>
</feature>
<gene>
    <name evidence="2" type="ORF">VAZ01S_017_00850</name>
</gene>
<evidence type="ECO:0000256" key="1">
    <source>
        <dbReference type="SAM" id="Phobius"/>
    </source>
</evidence>
<evidence type="ECO:0000313" key="3">
    <source>
        <dbReference type="Proteomes" id="UP000016567"/>
    </source>
</evidence>